<dbReference type="AlphaFoldDB" id="A0A8A3S221"/>
<dbReference type="KEGG" id="maqe:RJ40_02345"/>
<dbReference type="RefSeq" id="WP_265581756.1">
    <property type="nucleotide sequence ID" value="NZ_CP036172.1"/>
</dbReference>
<name>A0A8A3S221_9EURY</name>
<reference evidence="1" key="2">
    <citation type="submission" date="2019-02" db="EMBL/GenBank/DDBJ databases">
        <authorList>
            <person name="Chen S.-C."/>
            <person name="Chien H.-H."/>
            <person name="Lai M.-C."/>
        </authorList>
    </citation>
    <scope>NUCLEOTIDE SEQUENCE</scope>
    <source>
        <strain evidence="1">N2F9704</strain>
    </source>
</reference>
<evidence type="ECO:0000313" key="2">
    <source>
        <dbReference type="Proteomes" id="UP001042704"/>
    </source>
</evidence>
<organism evidence="1 2">
    <name type="scientific">Methanofollis aquaemaris</name>
    <dbReference type="NCBI Taxonomy" id="126734"/>
    <lineage>
        <taxon>Archaea</taxon>
        <taxon>Methanobacteriati</taxon>
        <taxon>Methanobacteriota</taxon>
        <taxon>Stenosarchaea group</taxon>
        <taxon>Methanomicrobia</taxon>
        <taxon>Methanomicrobiales</taxon>
        <taxon>Methanomicrobiaceae</taxon>
        <taxon>Methanofollis</taxon>
    </lineage>
</organism>
<proteinExistence type="predicted"/>
<gene>
    <name evidence="1" type="ORF">RJ40_02345</name>
</gene>
<accession>A0A8A3S221</accession>
<evidence type="ECO:0000313" key="1">
    <source>
        <dbReference type="EMBL" id="QSZ66417.1"/>
    </source>
</evidence>
<dbReference type="Proteomes" id="UP001042704">
    <property type="component" value="Chromosome"/>
</dbReference>
<keyword evidence="2" id="KW-1185">Reference proteome</keyword>
<protein>
    <submittedName>
        <fullName evidence="1">Uncharacterized protein</fullName>
    </submittedName>
</protein>
<dbReference type="EMBL" id="CP036172">
    <property type="protein sequence ID" value="QSZ66417.1"/>
    <property type="molecule type" value="Genomic_DNA"/>
</dbReference>
<dbReference type="GeneID" id="76423164"/>
<reference evidence="1" key="1">
    <citation type="journal article" date="2001" name="Int. J. Syst. Evol. Microbiol.">
        <title>Methanofollis aquaemaris sp. nov., a methanogen isolated from an aquaculture fish pond.</title>
        <authorList>
            <person name="Lai M.C."/>
            <person name="Chen S.C."/>
        </authorList>
    </citation>
    <scope>NUCLEOTIDE SEQUENCE</scope>
    <source>
        <strain evidence="1">N2F9704</strain>
    </source>
</reference>
<sequence length="126" mass="14369">MPNAILEQKVSDLDPRLKQLEKVDRLADSSGPRMTELTNQEAIDFAILEALNDQKIIEIPGCIKFIEALRENRVSLDRKGRKEFLQALIGTTSGGKTNVEHVGVPSSMHPPEEKRSWWKFWKRGDE</sequence>